<dbReference type="Proteomes" id="UP000248555">
    <property type="component" value="Unassembled WGS sequence"/>
</dbReference>
<comment type="subcellular location">
    <subcellularLocation>
        <location evidence="1">Membrane</location>
        <topology evidence="1">Multi-pass membrane protein</topology>
    </subcellularLocation>
</comment>
<dbReference type="NCBIfam" id="TIGR00912">
    <property type="entry name" value="2A0309"/>
    <property type="match status" value="1"/>
</dbReference>
<evidence type="ECO:0000256" key="2">
    <source>
        <dbReference type="ARBA" id="ARBA00007998"/>
    </source>
</evidence>
<gene>
    <name evidence="9" type="ORF">B0I26_102273</name>
</gene>
<evidence type="ECO:0000256" key="6">
    <source>
        <dbReference type="ARBA" id="ARBA00022989"/>
    </source>
</evidence>
<keyword evidence="7 8" id="KW-0472">Membrane</keyword>
<name>A0A327YP70_9BACL</name>
<evidence type="ECO:0000256" key="1">
    <source>
        <dbReference type="ARBA" id="ARBA00004141"/>
    </source>
</evidence>
<feature type="transmembrane region" description="Helical" evidence="8">
    <location>
        <begin position="308"/>
        <end position="326"/>
    </location>
</feature>
<dbReference type="AlphaFoldDB" id="A0A327YP70"/>
<dbReference type="Gene3D" id="1.20.1740.10">
    <property type="entry name" value="Amino acid/polyamine transporter I"/>
    <property type="match status" value="1"/>
</dbReference>
<feature type="transmembrane region" description="Helical" evidence="8">
    <location>
        <begin position="122"/>
        <end position="141"/>
    </location>
</feature>
<feature type="transmembrane region" description="Helical" evidence="8">
    <location>
        <begin position="275"/>
        <end position="301"/>
    </location>
</feature>
<feature type="transmembrane region" description="Helical" evidence="8">
    <location>
        <begin position="220"/>
        <end position="244"/>
    </location>
</feature>
<evidence type="ECO:0000256" key="8">
    <source>
        <dbReference type="SAM" id="Phobius"/>
    </source>
</evidence>
<feature type="transmembrane region" description="Helical" evidence="8">
    <location>
        <begin position="338"/>
        <end position="358"/>
    </location>
</feature>
<proteinExistence type="inferred from homology"/>
<feature type="transmembrane region" description="Helical" evidence="8">
    <location>
        <begin position="40"/>
        <end position="61"/>
    </location>
</feature>
<keyword evidence="10" id="KW-1185">Reference proteome</keyword>
<keyword evidence="5 8" id="KW-0812">Transmembrane</keyword>
<dbReference type="OrthoDB" id="2078716at2"/>
<comment type="similarity">
    <text evidence="2">Belongs to the amino acid-polyamine-organocation (APC) superfamily. Spore germination protein (SGP) (TC 2.A.3.9) family.</text>
</comment>
<comment type="caution">
    <text evidence="9">The sequence shown here is derived from an EMBL/GenBank/DDBJ whole genome shotgun (WGS) entry which is preliminary data.</text>
</comment>
<evidence type="ECO:0000256" key="3">
    <source>
        <dbReference type="ARBA" id="ARBA00022448"/>
    </source>
</evidence>
<accession>A0A327YP70</accession>
<dbReference type="RefSeq" id="WP_111644130.1">
    <property type="nucleotide sequence ID" value="NZ_QLMH01000002.1"/>
</dbReference>
<feature type="transmembrane region" description="Helical" evidence="8">
    <location>
        <begin position="81"/>
        <end position="102"/>
    </location>
</feature>
<dbReference type="GO" id="GO:0016020">
    <property type="term" value="C:membrane"/>
    <property type="evidence" value="ECO:0007669"/>
    <property type="project" value="UniProtKB-SubCell"/>
</dbReference>
<dbReference type="InterPro" id="IPR004761">
    <property type="entry name" value="Spore_GerAB"/>
</dbReference>
<evidence type="ECO:0000256" key="4">
    <source>
        <dbReference type="ARBA" id="ARBA00022544"/>
    </source>
</evidence>
<dbReference type="EMBL" id="QLMH01000002">
    <property type="protein sequence ID" value="RAK22281.1"/>
    <property type="molecule type" value="Genomic_DNA"/>
</dbReference>
<sequence length="373" mass="42998">MQKNTIISIQQFFILVVYFIIGSTVIIIPSFLALKAKQDAWISAIITIVLGVLLVWMYDVIIKEFPDDTLIEISEKVLGKWLGKIASLIYVTYFIFLTSLIIRTIGEFMVTQILVETPIEVIHILFLLVGAMGVRLGIEVLARTAEIFFPWIIFFFALIVLFLVPRYDFQKLMPILENGFKPVLDGVFTFVSIPFLDLIILLMIVPFVKKEDRNKIRKGFIFGVIVGGIVVTSLVSLCLITLGIDFTARNTYPTYVLAKQISIGKFLERIEGLVAGLWVFTIFFKMSICYFASVLALAQFFQIKNHKFFVFPLFYILMIYSIISIPNWPYFRKVALDYWPYYVTILGFILPFLLLIVAKIRYRTTRKWSEKGV</sequence>
<feature type="transmembrane region" description="Helical" evidence="8">
    <location>
        <begin position="12"/>
        <end position="34"/>
    </location>
</feature>
<feature type="transmembrane region" description="Helical" evidence="8">
    <location>
        <begin position="187"/>
        <end position="208"/>
    </location>
</feature>
<dbReference type="PANTHER" id="PTHR34975">
    <property type="entry name" value="SPORE GERMINATION PROTEIN A2"/>
    <property type="match status" value="1"/>
</dbReference>
<evidence type="ECO:0000256" key="7">
    <source>
        <dbReference type="ARBA" id="ARBA00023136"/>
    </source>
</evidence>
<evidence type="ECO:0000256" key="5">
    <source>
        <dbReference type="ARBA" id="ARBA00022692"/>
    </source>
</evidence>
<keyword evidence="6 8" id="KW-1133">Transmembrane helix</keyword>
<reference evidence="9 10" key="1">
    <citation type="submission" date="2018-06" db="EMBL/GenBank/DDBJ databases">
        <title>Genomic Encyclopedia of Type Strains, Phase III (KMG-III): the genomes of soil and plant-associated and newly described type strains.</title>
        <authorList>
            <person name="Whitman W."/>
        </authorList>
    </citation>
    <scope>NUCLEOTIDE SEQUENCE [LARGE SCALE GENOMIC DNA]</scope>
    <source>
        <strain evidence="9 10">CGMCC 1.8979</strain>
    </source>
</reference>
<dbReference type="Pfam" id="PF03845">
    <property type="entry name" value="Spore_permease"/>
    <property type="match status" value="1"/>
</dbReference>
<keyword evidence="3" id="KW-0813">Transport</keyword>
<evidence type="ECO:0000313" key="10">
    <source>
        <dbReference type="Proteomes" id="UP000248555"/>
    </source>
</evidence>
<dbReference type="GO" id="GO:0009847">
    <property type="term" value="P:spore germination"/>
    <property type="evidence" value="ECO:0007669"/>
    <property type="project" value="InterPro"/>
</dbReference>
<dbReference type="PANTHER" id="PTHR34975:SF2">
    <property type="entry name" value="SPORE GERMINATION PROTEIN A2"/>
    <property type="match status" value="1"/>
</dbReference>
<keyword evidence="4" id="KW-0309">Germination</keyword>
<evidence type="ECO:0000313" key="9">
    <source>
        <dbReference type="EMBL" id="RAK22281.1"/>
    </source>
</evidence>
<feature type="transmembrane region" description="Helical" evidence="8">
    <location>
        <begin position="148"/>
        <end position="167"/>
    </location>
</feature>
<protein>
    <submittedName>
        <fullName evidence="9">Spore germination protein KB</fullName>
    </submittedName>
</protein>
<organism evidence="9 10">
    <name type="scientific">Paranoxybacillus vitaminiphilus</name>
    <dbReference type="NCBI Taxonomy" id="581036"/>
    <lineage>
        <taxon>Bacteria</taxon>
        <taxon>Bacillati</taxon>
        <taxon>Bacillota</taxon>
        <taxon>Bacilli</taxon>
        <taxon>Bacillales</taxon>
        <taxon>Anoxybacillaceae</taxon>
        <taxon>Paranoxybacillus</taxon>
    </lineage>
</organism>